<dbReference type="Pfam" id="PF00989">
    <property type="entry name" value="PAS"/>
    <property type="match status" value="1"/>
</dbReference>
<gene>
    <name evidence="9" type="ORF">SAMN02745220_00840</name>
</gene>
<dbReference type="InterPro" id="IPR002197">
    <property type="entry name" value="HTH_Fis"/>
</dbReference>
<accession>A0A1M7Y059</accession>
<dbReference type="PROSITE" id="PS50112">
    <property type="entry name" value="PAS"/>
    <property type="match status" value="3"/>
</dbReference>
<evidence type="ECO:0000256" key="5">
    <source>
        <dbReference type="ARBA" id="ARBA00023163"/>
    </source>
</evidence>
<dbReference type="SUPFAM" id="SSF52540">
    <property type="entry name" value="P-loop containing nucleoside triphosphate hydrolases"/>
    <property type="match status" value="1"/>
</dbReference>
<dbReference type="InterPro" id="IPR025944">
    <property type="entry name" value="Sigma_54_int_dom_CS"/>
</dbReference>
<dbReference type="SUPFAM" id="SSF55785">
    <property type="entry name" value="PYP-like sensor domain (PAS domain)"/>
    <property type="match status" value="4"/>
</dbReference>
<evidence type="ECO:0000256" key="2">
    <source>
        <dbReference type="ARBA" id="ARBA00022840"/>
    </source>
</evidence>
<dbReference type="Gene3D" id="1.10.10.60">
    <property type="entry name" value="Homeodomain-like"/>
    <property type="match status" value="1"/>
</dbReference>
<dbReference type="PROSITE" id="PS00675">
    <property type="entry name" value="SIGMA54_INTERACT_1"/>
    <property type="match status" value="1"/>
</dbReference>
<keyword evidence="5" id="KW-0804">Transcription</keyword>
<keyword evidence="2" id="KW-0067">ATP-binding</keyword>
<evidence type="ECO:0000256" key="3">
    <source>
        <dbReference type="ARBA" id="ARBA00023015"/>
    </source>
</evidence>
<dbReference type="InterPro" id="IPR025662">
    <property type="entry name" value="Sigma_54_int_dom_ATP-bd_1"/>
</dbReference>
<name>A0A1M7Y059_9BACT</name>
<feature type="domain" description="PAS" evidence="7">
    <location>
        <begin position="125"/>
        <end position="165"/>
    </location>
</feature>
<dbReference type="Gene3D" id="1.10.8.60">
    <property type="match status" value="1"/>
</dbReference>
<feature type="domain" description="PAS" evidence="7">
    <location>
        <begin position="242"/>
        <end position="281"/>
    </location>
</feature>
<organism evidence="9 10">
    <name type="scientific">Desulfopila aestuarii DSM 18488</name>
    <dbReference type="NCBI Taxonomy" id="1121416"/>
    <lineage>
        <taxon>Bacteria</taxon>
        <taxon>Pseudomonadati</taxon>
        <taxon>Thermodesulfobacteriota</taxon>
        <taxon>Desulfobulbia</taxon>
        <taxon>Desulfobulbales</taxon>
        <taxon>Desulfocapsaceae</taxon>
        <taxon>Desulfopila</taxon>
    </lineage>
</organism>
<dbReference type="PROSITE" id="PS00688">
    <property type="entry name" value="SIGMA54_INTERACT_3"/>
    <property type="match status" value="1"/>
</dbReference>
<evidence type="ECO:0000313" key="10">
    <source>
        <dbReference type="Proteomes" id="UP000184603"/>
    </source>
</evidence>
<evidence type="ECO:0000259" key="8">
    <source>
        <dbReference type="PROSITE" id="PS50113"/>
    </source>
</evidence>
<proteinExistence type="predicted"/>
<evidence type="ECO:0000259" key="7">
    <source>
        <dbReference type="PROSITE" id="PS50112"/>
    </source>
</evidence>
<dbReference type="Pfam" id="PF25601">
    <property type="entry name" value="AAA_lid_14"/>
    <property type="match status" value="1"/>
</dbReference>
<dbReference type="GO" id="GO:0006355">
    <property type="term" value="P:regulation of DNA-templated transcription"/>
    <property type="evidence" value="ECO:0007669"/>
    <property type="project" value="InterPro"/>
</dbReference>
<dbReference type="PROSITE" id="PS50045">
    <property type="entry name" value="SIGMA54_INTERACT_4"/>
    <property type="match status" value="1"/>
</dbReference>
<evidence type="ECO:0000256" key="4">
    <source>
        <dbReference type="ARBA" id="ARBA00023125"/>
    </source>
</evidence>
<evidence type="ECO:0000256" key="1">
    <source>
        <dbReference type="ARBA" id="ARBA00022741"/>
    </source>
</evidence>
<evidence type="ECO:0000313" key="9">
    <source>
        <dbReference type="EMBL" id="SHO44682.1"/>
    </source>
</evidence>
<feature type="domain" description="Sigma-54 factor interaction" evidence="6">
    <location>
        <begin position="482"/>
        <end position="711"/>
    </location>
</feature>
<dbReference type="CDD" id="cd00130">
    <property type="entry name" value="PAS"/>
    <property type="match status" value="4"/>
</dbReference>
<dbReference type="FunFam" id="3.40.50.300:FF:000006">
    <property type="entry name" value="DNA-binding transcriptional regulator NtrC"/>
    <property type="match status" value="1"/>
</dbReference>
<dbReference type="RefSeq" id="WP_084553468.1">
    <property type="nucleotide sequence ID" value="NZ_FRFE01000003.1"/>
</dbReference>
<dbReference type="SMART" id="SM00091">
    <property type="entry name" value="PAS"/>
    <property type="match status" value="4"/>
</dbReference>
<dbReference type="Gene3D" id="3.30.450.20">
    <property type="entry name" value="PAS domain"/>
    <property type="match status" value="4"/>
</dbReference>
<dbReference type="Pfam" id="PF00158">
    <property type="entry name" value="Sigma54_activat"/>
    <property type="match status" value="1"/>
</dbReference>
<dbReference type="STRING" id="1121416.SAMN02745220_00840"/>
<dbReference type="PROSITE" id="PS00676">
    <property type="entry name" value="SIGMA54_INTERACT_2"/>
    <property type="match status" value="1"/>
</dbReference>
<dbReference type="Pfam" id="PF02954">
    <property type="entry name" value="HTH_8"/>
    <property type="match status" value="1"/>
</dbReference>
<keyword evidence="1" id="KW-0547">Nucleotide-binding</keyword>
<dbReference type="GO" id="GO:0043565">
    <property type="term" value="F:sequence-specific DNA binding"/>
    <property type="evidence" value="ECO:0007669"/>
    <property type="project" value="InterPro"/>
</dbReference>
<dbReference type="Proteomes" id="UP000184603">
    <property type="component" value="Unassembled WGS sequence"/>
</dbReference>
<dbReference type="InterPro" id="IPR035965">
    <property type="entry name" value="PAS-like_dom_sf"/>
</dbReference>
<dbReference type="InterPro" id="IPR000700">
    <property type="entry name" value="PAS-assoc_C"/>
</dbReference>
<dbReference type="InterPro" id="IPR025943">
    <property type="entry name" value="Sigma_54_int_dom_ATP-bd_2"/>
</dbReference>
<dbReference type="PROSITE" id="PS50113">
    <property type="entry name" value="PAC"/>
    <property type="match status" value="1"/>
</dbReference>
<dbReference type="InterPro" id="IPR002078">
    <property type="entry name" value="Sigma_54_int"/>
</dbReference>
<dbReference type="EMBL" id="FRFE01000003">
    <property type="protein sequence ID" value="SHO44682.1"/>
    <property type="molecule type" value="Genomic_DNA"/>
</dbReference>
<dbReference type="CDD" id="cd00009">
    <property type="entry name" value="AAA"/>
    <property type="match status" value="1"/>
</dbReference>
<dbReference type="InterPro" id="IPR027417">
    <property type="entry name" value="P-loop_NTPase"/>
</dbReference>
<dbReference type="SUPFAM" id="SSF46689">
    <property type="entry name" value="Homeodomain-like"/>
    <property type="match status" value="1"/>
</dbReference>
<keyword evidence="4" id="KW-0238">DNA-binding</keyword>
<dbReference type="GO" id="GO:0005524">
    <property type="term" value="F:ATP binding"/>
    <property type="evidence" value="ECO:0007669"/>
    <property type="project" value="UniProtKB-KW"/>
</dbReference>
<sequence>MTVRPDPYNNPFFGGYITADINWRITSCNRTAAKILQHSEHFLIGKDCREIFCANDSFHVLCTHLKAIAGKYCSTSVQHTLPTLTTSDTNIPITVQLVTLPAADGSILGTLISFSELTTPLAANRLALNSIAEGVFTVDHNCKITSFNVAAEKITGWQEAEVLGRPCRDIFRTPICKTDCAMAQSIKDGTQVIKRSLYITTRQGKAIPVQICAAPLVDLDNNVIGGVETFRDITDSLQNDIVLNAVADGVFTVNEKGEITSFNRAAEKITGWKEKEVLGKSCAEVLLSSTNTTSCTLAACMRERTAIIDREIFIIGKDGYSIPVSVSAAPFLDPNGNVLGGVESFRDNTNRLQTQLILDSVADGVFTVDRNWRITSFNLAAERITGWSREKAVGQFCSDVFHSSICGKNCAIAESLYTGKPVASRTITIQDLRDNCTSVSISAAPLLDLEGNVVGGVETFRDLSVEISLRQQLMKNFTFDAIISKSPSMQRLFQILPDISRSESNVLILGESGTGKELIARAIFNASARNDKPFVIVNCGALPETLLESELFGYKAGAFTDAKKDRQGRFAAAEGGTLFLDEIGDIPQSVQVKLLRVLQHKVYEPLGSNTPLTANVRILAATNRELSQLVQEGQFRDDLFYRLNVVNILLPPLRERIEDIPLLITHFVEKFRAEKQKDIVGVSDEVMNILMHHNYPGNIRELENIIEYGFILCPGGYIQLAHLPESVAERQLPTGQTVTGVEGMPLAELEKQAILISLERNDWKRMKTCRELGISKDTLRRKLHSYGFDDDGLKQNV</sequence>
<dbReference type="InterPro" id="IPR058031">
    <property type="entry name" value="AAA_lid_NorR"/>
</dbReference>
<dbReference type="InterPro" id="IPR003593">
    <property type="entry name" value="AAA+_ATPase"/>
</dbReference>
<dbReference type="InterPro" id="IPR000014">
    <property type="entry name" value="PAS"/>
</dbReference>
<dbReference type="InterPro" id="IPR009057">
    <property type="entry name" value="Homeodomain-like_sf"/>
</dbReference>
<keyword evidence="10" id="KW-1185">Reference proteome</keyword>
<dbReference type="PANTHER" id="PTHR32071">
    <property type="entry name" value="TRANSCRIPTIONAL REGULATORY PROTEIN"/>
    <property type="match status" value="1"/>
</dbReference>
<dbReference type="AlphaFoldDB" id="A0A1M7Y059"/>
<protein>
    <submittedName>
        <fullName evidence="9">PAS domain S-box-containing protein</fullName>
    </submittedName>
</protein>
<reference evidence="9 10" key="1">
    <citation type="submission" date="2016-12" db="EMBL/GenBank/DDBJ databases">
        <authorList>
            <person name="Song W.-J."/>
            <person name="Kurnit D.M."/>
        </authorList>
    </citation>
    <scope>NUCLEOTIDE SEQUENCE [LARGE SCALE GENOMIC DNA]</scope>
    <source>
        <strain evidence="9 10">DSM 18488</strain>
    </source>
</reference>
<dbReference type="PANTHER" id="PTHR32071:SF113">
    <property type="entry name" value="ALGINATE BIOSYNTHESIS TRANSCRIPTIONAL REGULATORY PROTEIN ALGB"/>
    <property type="match status" value="1"/>
</dbReference>
<dbReference type="OrthoDB" id="5413348at2"/>
<feature type="domain" description="PAS" evidence="7">
    <location>
        <begin position="350"/>
        <end position="395"/>
    </location>
</feature>
<feature type="domain" description="PAC" evidence="8">
    <location>
        <begin position="308"/>
        <end position="360"/>
    </location>
</feature>
<dbReference type="NCBIfam" id="TIGR00229">
    <property type="entry name" value="sensory_box"/>
    <property type="match status" value="3"/>
</dbReference>
<evidence type="ECO:0000259" key="6">
    <source>
        <dbReference type="PROSITE" id="PS50045"/>
    </source>
</evidence>
<dbReference type="Gene3D" id="3.40.50.300">
    <property type="entry name" value="P-loop containing nucleotide triphosphate hydrolases"/>
    <property type="match status" value="1"/>
</dbReference>
<dbReference type="InterPro" id="IPR013767">
    <property type="entry name" value="PAS_fold"/>
</dbReference>
<keyword evidence="3" id="KW-0805">Transcription regulation</keyword>
<dbReference type="Pfam" id="PF13426">
    <property type="entry name" value="PAS_9"/>
    <property type="match status" value="3"/>
</dbReference>
<dbReference type="SMART" id="SM00382">
    <property type="entry name" value="AAA"/>
    <property type="match status" value="1"/>
</dbReference>